<dbReference type="InterPro" id="IPR011335">
    <property type="entry name" value="Restrct_endonuc-II-like"/>
</dbReference>
<dbReference type="NCBIfam" id="TIGR00252">
    <property type="entry name" value="YraN family protein"/>
    <property type="match status" value="1"/>
</dbReference>
<comment type="similarity">
    <text evidence="1 2">Belongs to the UPF0102 family.</text>
</comment>
<dbReference type="NCBIfam" id="NF009150">
    <property type="entry name" value="PRK12497.1-3"/>
    <property type="match status" value="1"/>
</dbReference>
<reference evidence="4 5" key="1">
    <citation type="submission" date="2020-07" db="EMBL/GenBank/DDBJ databases">
        <title>Pusillimonas sp. nov., isolated from poultry manure in Taiwan.</title>
        <authorList>
            <person name="Lin S.-Y."/>
            <person name="Tang Y.-S."/>
            <person name="Young C.-C."/>
        </authorList>
    </citation>
    <scope>NUCLEOTIDE SEQUENCE [LARGE SCALE GENOMIC DNA]</scope>
    <source>
        <strain evidence="4 5">CC-YST705</strain>
    </source>
</reference>
<dbReference type="RefSeq" id="WP_226954064.1">
    <property type="nucleotide sequence ID" value="NZ_JACDXW010000003.1"/>
</dbReference>
<dbReference type="InterPro" id="IPR011856">
    <property type="entry name" value="tRNA_endonuc-like_dom_sf"/>
</dbReference>
<protein>
    <recommendedName>
        <fullName evidence="2">UPF0102 protein H0484_08000</fullName>
    </recommendedName>
</protein>
<dbReference type="HAMAP" id="MF_00048">
    <property type="entry name" value="UPF0102"/>
    <property type="match status" value="1"/>
</dbReference>
<gene>
    <name evidence="4" type="ORF">H0484_08000</name>
</gene>
<feature type="compositionally biased region" description="Low complexity" evidence="3">
    <location>
        <begin position="29"/>
        <end position="48"/>
    </location>
</feature>
<evidence type="ECO:0000313" key="4">
    <source>
        <dbReference type="EMBL" id="MCB5363690.1"/>
    </source>
</evidence>
<dbReference type="Pfam" id="PF02021">
    <property type="entry name" value="UPF0102"/>
    <property type="match status" value="1"/>
</dbReference>
<dbReference type="Proteomes" id="UP000776983">
    <property type="component" value="Unassembled WGS sequence"/>
</dbReference>
<comment type="caution">
    <text evidence="4">The sequence shown here is derived from an EMBL/GenBank/DDBJ whole genome shotgun (WGS) entry which is preliminary data.</text>
</comment>
<evidence type="ECO:0000256" key="2">
    <source>
        <dbReference type="HAMAP-Rule" id="MF_00048"/>
    </source>
</evidence>
<keyword evidence="5" id="KW-1185">Reference proteome</keyword>
<feature type="compositionally biased region" description="Basic residues" evidence="3">
    <location>
        <begin position="15"/>
        <end position="28"/>
    </location>
</feature>
<dbReference type="PANTHER" id="PTHR34039:SF1">
    <property type="entry name" value="UPF0102 PROTEIN YRAN"/>
    <property type="match status" value="1"/>
</dbReference>
<sequence length="169" mass="18636">MAHHTTDPYTLAHAAQRRAIRARRRRQQRLSQASPPAQAAPAALAQSPTQRQGSQAEARALAYLIEAGLQPLAANLACRAGEIDLVFLEGSTLVFVEVRERKQSHFGGAAASIGAAKQKRLILAAQYWLPRLCRRYFAGKQPPCRFDAVTLDDSRIEWIRHAFALNALA</sequence>
<dbReference type="InterPro" id="IPR003509">
    <property type="entry name" value="UPF0102_YraN-like"/>
</dbReference>
<accession>A0ABS8CCC7</accession>
<evidence type="ECO:0000256" key="1">
    <source>
        <dbReference type="ARBA" id="ARBA00006738"/>
    </source>
</evidence>
<name>A0ABS8CCC7_9BURK</name>
<dbReference type="PANTHER" id="PTHR34039">
    <property type="entry name" value="UPF0102 PROTEIN YRAN"/>
    <property type="match status" value="1"/>
</dbReference>
<feature type="region of interest" description="Disordered" evidence="3">
    <location>
        <begin position="1"/>
        <end position="51"/>
    </location>
</feature>
<evidence type="ECO:0000313" key="5">
    <source>
        <dbReference type="Proteomes" id="UP000776983"/>
    </source>
</evidence>
<dbReference type="Gene3D" id="3.40.1350.10">
    <property type="match status" value="1"/>
</dbReference>
<dbReference type="SUPFAM" id="SSF52980">
    <property type="entry name" value="Restriction endonuclease-like"/>
    <property type="match status" value="1"/>
</dbReference>
<evidence type="ECO:0000256" key="3">
    <source>
        <dbReference type="SAM" id="MobiDB-lite"/>
    </source>
</evidence>
<organism evidence="4 5">
    <name type="scientific">Mesopusillimonas faecipullorum</name>
    <dbReference type="NCBI Taxonomy" id="2755040"/>
    <lineage>
        <taxon>Bacteria</taxon>
        <taxon>Pseudomonadati</taxon>
        <taxon>Pseudomonadota</taxon>
        <taxon>Betaproteobacteria</taxon>
        <taxon>Burkholderiales</taxon>
        <taxon>Alcaligenaceae</taxon>
        <taxon>Mesopusillimonas</taxon>
    </lineage>
</organism>
<dbReference type="EMBL" id="JACDXW010000003">
    <property type="protein sequence ID" value="MCB5363690.1"/>
    <property type="molecule type" value="Genomic_DNA"/>
</dbReference>
<proteinExistence type="inferred from homology"/>